<feature type="transmembrane region" description="Helical" evidence="5">
    <location>
        <begin position="36"/>
        <end position="54"/>
    </location>
</feature>
<proteinExistence type="predicted"/>
<keyword evidence="8" id="KW-1185">Reference proteome</keyword>
<dbReference type="STRING" id="343509.SG0240"/>
<feature type="transmembrane region" description="Helical" evidence="5">
    <location>
        <begin position="347"/>
        <end position="365"/>
    </location>
</feature>
<dbReference type="PANTHER" id="PTHR37422">
    <property type="entry name" value="TEICHURONIC ACID BIOSYNTHESIS PROTEIN TUAE"/>
    <property type="match status" value="1"/>
</dbReference>
<dbReference type="EMBL" id="AP008232">
    <property type="protein sequence ID" value="BAE73515.1"/>
    <property type="molecule type" value="Genomic_DNA"/>
</dbReference>
<feature type="transmembrane region" description="Helical" evidence="5">
    <location>
        <begin position="66"/>
        <end position="83"/>
    </location>
</feature>
<feature type="transmembrane region" description="Helical" evidence="5">
    <location>
        <begin position="316"/>
        <end position="335"/>
    </location>
</feature>
<feature type="domain" description="O-antigen ligase-related" evidence="6">
    <location>
        <begin position="191"/>
        <end position="323"/>
    </location>
</feature>
<evidence type="ECO:0000256" key="4">
    <source>
        <dbReference type="ARBA" id="ARBA00023136"/>
    </source>
</evidence>
<keyword evidence="3 5" id="KW-1133">Transmembrane helix</keyword>
<feature type="transmembrane region" description="Helical" evidence="5">
    <location>
        <begin position="161"/>
        <end position="180"/>
    </location>
</feature>
<dbReference type="RefSeq" id="WP_011410104.1">
    <property type="nucleotide sequence ID" value="NC_007712.1"/>
</dbReference>
<feature type="transmembrane region" description="Helical" evidence="5">
    <location>
        <begin position="371"/>
        <end position="389"/>
    </location>
</feature>
<dbReference type="GO" id="GO:0016874">
    <property type="term" value="F:ligase activity"/>
    <property type="evidence" value="ECO:0007669"/>
    <property type="project" value="UniProtKB-KW"/>
</dbReference>
<evidence type="ECO:0000256" key="3">
    <source>
        <dbReference type="ARBA" id="ARBA00022989"/>
    </source>
</evidence>
<feature type="transmembrane region" description="Helical" evidence="5">
    <location>
        <begin position="228"/>
        <end position="253"/>
    </location>
</feature>
<gene>
    <name evidence="7" type="ordered locus">SG0240</name>
</gene>
<dbReference type="AlphaFoldDB" id="Q2NWG0"/>
<comment type="subcellular location">
    <subcellularLocation>
        <location evidence="1">Membrane</location>
        <topology evidence="1">Multi-pass membrane protein</topology>
    </subcellularLocation>
</comment>
<dbReference type="Proteomes" id="UP000001932">
    <property type="component" value="Chromosome"/>
</dbReference>
<dbReference type="InterPro" id="IPR051533">
    <property type="entry name" value="WaaL-like"/>
</dbReference>
<accession>Q2NWG0</accession>
<feature type="transmembrane region" description="Helical" evidence="5">
    <location>
        <begin position="122"/>
        <end position="141"/>
    </location>
</feature>
<evidence type="ECO:0000313" key="8">
    <source>
        <dbReference type="Proteomes" id="UP000001932"/>
    </source>
</evidence>
<reference evidence="7 8" key="1">
    <citation type="journal article" date="2006" name="Genome Res.">
        <title>Massive genome erosion and functional adaptations provide insights into the symbiotic lifestyle of Sodalis glossinidius in the tsetse host.</title>
        <authorList>
            <person name="Toh H."/>
            <person name="Weiss B.L."/>
            <person name="Perkin S.A.H."/>
            <person name="Yamashita A."/>
            <person name="Oshima K."/>
            <person name="Hattori M."/>
            <person name="Aksoy S."/>
        </authorList>
    </citation>
    <scope>NUCLEOTIDE SEQUENCE [LARGE SCALE GENOMIC DNA]</scope>
    <source>
        <strain evidence="8">morsitans</strain>
    </source>
</reference>
<evidence type="ECO:0000313" key="7">
    <source>
        <dbReference type="EMBL" id="BAE73515.1"/>
    </source>
</evidence>
<protein>
    <submittedName>
        <fullName evidence="7">Lipid A core surface polymer ligase</fullName>
    </submittedName>
</protein>
<feature type="transmembrane region" description="Helical" evidence="5">
    <location>
        <begin position="12"/>
        <end position="30"/>
    </location>
</feature>
<keyword evidence="4 5" id="KW-0472">Membrane</keyword>
<dbReference type="HOGENOM" id="CLU_709277_0_0_6"/>
<evidence type="ECO:0000256" key="2">
    <source>
        <dbReference type="ARBA" id="ARBA00022692"/>
    </source>
</evidence>
<dbReference type="InterPro" id="IPR007016">
    <property type="entry name" value="O-antigen_ligase-rel_domated"/>
</dbReference>
<dbReference type="GO" id="GO:0016020">
    <property type="term" value="C:membrane"/>
    <property type="evidence" value="ECO:0007669"/>
    <property type="project" value="UniProtKB-SubCell"/>
</dbReference>
<dbReference type="BioCyc" id="SGLO343509:SGP1_RS02200-MONOMER"/>
<name>Q2NWG0_SODGM</name>
<sequence length="391" mass="43098">MSMLLIKKYSRLENVTLIMFTAFLFFSTLFCNVTKVNNLFHLSCGLLLLSLLFRGQLYRDAQQDRVTLRGLGLIALMAVYFALSNIWGGDAGETISTLTHGVYLIIFTLLGSLALQNISRHTLMVAAIAGVTVLSVFTIATDASKVIYLRKVSEFNPGPDNVIDLAGYCAIAIMLSMIIARERRRVGYLLLAVIPAVMLVMTQSRGPLLALVLVMLATLRWRRSTPRAMGFAVLLALLAALLLIFTPVGDLLLMRFESLSNESGLRLSIWHHVLAEVGLRPWLGLGFNHELNFINYDGTHISTAHSVYLGTLYKGGVIGLALLALLLGYGLLCALRAFRAGYRLEAAIYLFMLLFIASQGMFMISNPRETWILFWLPLAVVFSAGSRAAPG</sequence>
<dbReference type="KEGG" id="sgl:SG0240"/>
<dbReference type="Pfam" id="PF04932">
    <property type="entry name" value="Wzy_C"/>
    <property type="match status" value="1"/>
</dbReference>
<evidence type="ECO:0000259" key="6">
    <source>
        <dbReference type="Pfam" id="PF04932"/>
    </source>
</evidence>
<organism evidence="7 8">
    <name type="scientific">Sodalis glossinidius (strain morsitans)</name>
    <dbReference type="NCBI Taxonomy" id="343509"/>
    <lineage>
        <taxon>Bacteria</taxon>
        <taxon>Pseudomonadati</taxon>
        <taxon>Pseudomonadota</taxon>
        <taxon>Gammaproteobacteria</taxon>
        <taxon>Enterobacterales</taxon>
        <taxon>Bruguierivoracaceae</taxon>
        <taxon>Sodalis</taxon>
    </lineage>
</organism>
<dbReference type="PANTHER" id="PTHR37422:SF13">
    <property type="entry name" value="LIPOPOLYSACCHARIDE BIOSYNTHESIS PROTEIN PA4999-RELATED"/>
    <property type="match status" value="1"/>
</dbReference>
<keyword evidence="2 5" id="KW-0812">Transmembrane</keyword>
<feature type="transmembrane region" description="Helical" evidence="5">
    <location>
        <begin position="95"/>
        <end position="115"/>
    </location>
</feature>
<evidence type="ECO:0000256" key="5">
    <source>
        <dbReference type="SAM" id="Phobius"/>
    </source>
</evidence>
<dbReference type="OrthoDB" id="871774at2"/>
<dbReference type="eggNOG" id="COG3307">
    <property type="taxonomic scope" value="Bacteria"/>
</dbReference>
<keyword evidence="7" id="KW-0436">Ligase</keyword>
<evidence type="ECO:0000256" key="1">
    <source>
        <dbReference type="ARBA" id="ARBA00004141"/>
    </source>
</evidence>
<feature type="transmembrane region" description="Helical" evidence="5">
    <location>
        <begin position="187"/>
        <end position="216"/>
    </location>
</feature>